<dbReference type="EMBL" id="QZAF01000254">
    <property type="protein sequence ID" value="THV69431.1"/>
    <property type="molecule type" value="Genomic_DNA"/>
</dbReference>
<dbReference type="AlphaFoldDB" id="A0A4S8SFY2"/>
<feature type="region of interest" description="Disordered" evidence="1">
    <location>
        <begin position="358"/>
        <end position="378"/>
    </location>
</feature>
<sequence length="378" mass="43189">MLQRQILLTWLRIFFTFGPRDRESVTMEDLRLPWSSPAPYPGEVLTLSEDYINWYASLLPEHPWDACIVLGHMNFLRPPNISIRNFEDESSIEASLYARMMMLGTLLELELVRRCGPFIDENRPYRDVFPPIVSNLESEKLAKSVGSILQQHSESQEVTGTRPYKRLQLLMIDHHTLCQQQAESVGRVVDQTLLNIEPIEEYAMSPEVRDHRLGIDVLFHYRFLIARKDPDRVMLNKIGRFTSCFGITKESTDLQSSLSGPYYQSAPFPNRSRIMSFMTERLPSDEIRAGQHSMFAIILAGVEEDKRGLTNPSEVEASENSYDEGLENKEAASPAVSAYEKFGLDAAASKRVAIKNARLDSDRHDTIQQQQMKDVNVS</sequence>
<proteinExistence type="predicted"/>
<reference evidence="2 3" key="1">
    <citation type="submission" date="2018-10" db="EMBL/GenBank/DDBJ databases">
        <title>Fifty Aureobasidium pullulans genomes reveal a recombining polyextremotolerant generalist.</title>
        <authorList>
            <person name="Gostincar C."/>
            <person name="Turk M."/>
            <person name="Zajc J."/>
            <person name="Gunde-Cimerman N."/>
        </authorList>
    </citation>
    <scope>NUCLEOTIDE SEQUENCE [LARGE SCALE GENOMIC DNA]</scope>
    <source>
        <strain evidence="2 3">EXF-11900</strain>
    </source>
</reference>
<evidence type="ECO:0000313" key="3">
    <source>
        <dbReference type="Proteomes" id="UP000304951"/>
    </source>
</evidence>
<gene>
    <name evidence="2" type="ORF">D6D28_05898</name>
</gene>
<evidence type="ECO:0000313" key="2">
    <source>
        <dbReference type="EMBL" id="THV69431.1"/>
    </source>
</evidence>
<name>A0A4S8SFY2_AURPU</name>
<accession>A0A4S8SFY2</accession>
<protein>
    <submittedName>
        <fullName evidence="2">Uncharacterized protein</fullName>
    </submittedName>
</protein>
<evidence type="ECO:0000256" key="1">
    <source>
        <dbReference type="SAM" id="MobiDB-lite"/>
    </source>
</evidence>
<organism evidence="2 3">
    <name type="scientific">Aureobasidium pullulans</name>
    <name type="common">Black yeast</name>
    <name type="synonym">Pullularia pullulans</name>
    <dbReference type="NCBI Taxonomy" id="5580"/>
    <lineage>
        <taxon>Eukaryota</taxon>
        <taxon>Fungi</taxon>
        <taxon>Dikarya</taxon>
        <taxon>Ascomycota</taxon>
        <taxon>Pezizomycotina</taxon>
        <taxon>Dothideomycetes</taxon>
        <taxon>Dothideomycetidae</taxon>
        <taxon>Dothideales</taxon>
        <taxon>Saccotheciaceae</taxon>
        <taxon>Aureobasidium</taxon>
    </lineage>
</organism>
<comment type="caution">
    <text evidence="2">The sequence shown here is derived from an EMBL/GenBank/DDBJ whole genome shotgun (WGS) entry which is preliminary data.</text>
</comment>
<feature type="compositionally biased region" description="Polar residues" evidence="1">
    <location>
        <begin position="367"/>
        <end position="378"/>
    </location>
</feature>
<dbReference type="Proteomes" id="UP000304951">
    <property type="component" value="Unassembled WGS sequence"/>
</dbReference>